<dbReference type="AlphaFoldDB" id="A0A6C0PB46"/>
<sequence length="69" mass="7647">MEQQQVKFTIGKAGGIKFEAMNVQGQACTVVTRDIELHLSRTNAVVSEGKKPEFYEDGPNTEVFNSLND</sequence>
<accession>A0A6C0PB46</accession>
<name>A0A6C0PB46_9BACL</name>
<dbReference type="RefSeq" id="WP_162645901.1">
    <property type="nucleotide sequence ID" value="NZ_CP048288.1"/>
</dbReference>
<evidence type="ECO:0000313" key="1">
    <source>
        <dbReference type="EMBL" id="QHW35767.1"/>
    </source>
</evidence>
<keyword evidence="1" id="KW-0614">Plasmid</keyword>
<evidence type="ECO:0000313" key="2">
    <source>
        <dbReference type="Proteomes" id="UP000479114"/>
    </source>
</evidence>
<keyword evidence="2" id="KW-1185">Reference proteome</keyword>
<dbReference type="EMBL" id="CP048288">
    <property type="protein sequence ID" value="QHW35767.1"/>
    <property type="molecule type" value="Genomic_DNA"/>
</dbReference>
<organism evidence="1 2">
    <name type="scientific">Paenibacillus rhizovicinus</name>
    <dbReference type="NCBI Taxonomy" id="2704463"/>
    <lineage>
        <taxon>Bacteria</taxon>
        <taxon>Bacillati</taxon>
        <taxon>Bacillota</taxon>
        <taxon>Bacilli</taxon>
        <taxon>Bacillales</taxon>
        <taxon>Paenibacillaceae</taxon>
        <taxon>Paenibacillus</taxon>
    </lineage>
</organism>
<reference evidence="1 2" key="1">
    <citation type="submission" date="2020-02" db="EMBL/GenBank/DDBJ databases">
        <title>Paenibacillus sp. nov., isolated from rhizosphere soil of tomato.</title>
        <authorList>
            <person name="Weon H.-Y."/>
            <person name="Lee S.A."/>
        </authorList>
    </citation>
    <scope>NUCLEOTIDE SEQUENCE [LARGE SCALE GENOMIC DNA]</scope>
    <source>
        <strain evidence="1 2">14171R-81</strain>
        <plasmid evidence="1 2">unnamed2</plasmid>
    </source>
</reference>
<protein>
    <submittedName>
        <fullName evidence="1">DUF2997 domain-containing protein</fullName>
    </submittedName>
</protein>
<dbReference type="KEGG" id="prz:GZH47_33275"/>
<geneLocation type="plasmid" evidence="1 2">
    <name>unnamed2</name>
</geneLocation>
<dbReference type="Proteomes" id="UP000479114">
    <property type="component" value="Plasmid unnamed2"/>
</dbReference>
<dbReference type="InterPro" id="IPR021375">
    <property type="entry name" value="DUF2997"/>
</dbReference>
<dbReference type="Pfam" id="PF11211">
    <property type="entry name" value="DUF2997"/>
    <property type="match status" value="1"/>
</dbReference>
<gene>
    <name evidence="1" type="ORF">GZH47_33275</name>
</gene>
<proteinExistence type="predicted"/>